<dbReference type="AlphaFoldDB" id="A0A2I4S6X6"/>
<dbReference type="GO" id="GO:0003735">
    <property type="term" value="F:structural constituent of ribosome"/>
    <property type="evidence" value="ECO:0007669"/>
    <property type="project" value="InterPro"/>
</dbReference>
<evidence type="ECO:0000256" key="3">
    <source>
        <dbReference type="ARBA" id="ARBA00022884"/>
    </source>
</evidence>
<dbReference type="GO" id="GO:0006412">
    <property type="term" value="P:translation"/>
    <property type="evidence" value="ECO:0007669"/>
    <property type="project" value="InterPro"/>
</dbReference>
<keyword evidence="5 6" id="KW-0687">Ribonucleoprotein</keyword>
<dbReference type="EMBL" id="KY629617">
    <property type="protein sequence ID" value="AST08799.1"/>
    <property type="molecule type" value="Genomic_DNA"/>
</dbReference>
<comment type="similarity">
    <text evidence="1 6">Belongs to the bacterial ribosomal protein bL20 family.</text>
</comment>
<dbReference type="SUPFAM" id="SSF74731">
    <property type="entry name" value="Ribosomal protein L20"/>
    <property type="match status" value="1"/>
</dbReference>
<dbReference type="Gene3D" id="1.10.1900.20">
    <property type="entry name" value="Ribosomal protein L20"/>
    <property type="match status" value="1"/>
</dbReference>
<evidence type="ECO:0000256" key="7">
    <source>
        <dbReference type="RuleBase" id="RU004311"/>
    </source>
</evidence>
<dbReference type="InterPro" id="IPR035566">
    <property type="entry name" value="Ribosomal_protein_bL20_C"/>
</dbReference>
<evidence type="ECO:0000256" key="2">
    <source>
        <dbReference type="ARBA" id="ARBA00022730"/>
    </source>
</evidence>
<dbReference type="InterPro" id="IPR005813">
    <property type="entry name" value="Ribosomal_bL20"/>
</dbReference>
<keyword evidence="4 6" id="KW-0689">Ribosomal protein</keyword>
<reference evidence="8" key="1">
    <citation type="journal article" date="2017" name="Sci. Rep.">
        <title>Multiple origins of endosymbionts in Chlorellaceae with no reductive effects on the plastid or mitochondrial genomes.</title>
        <authorList>
            <person name="Fan W."/>
            <person name="Guo W."/>
            <person name="Van Etten J.L."/>
            <person name="Mower J.P."/>
        </authorList>
    </citation>
    <scope>NUCLEOTIDE SEQUENCE</scope>
</reference>
<dbReference type="FunFam" id="1.10.1900.20:FF:000001">
    <property type="entry name" value="50S ribosomal protein L20"/>
    <property type="match status" value="1"/>
</dbReference>
<dbReference type="Pfam" id="PF00453">
    <property type="entry name" value="Ribosomal_L20"/>
    <property type="match status" value="1"/>
</dbReference>
<keyword evidence="2 7" id="KW-0699">rRNA-binding</keyword>
<dbReference type="PRINTS" id="PR00062">
    <property type="entry name" value="RIBOSOMALL20"/>
</dbReference>
<dbReference type="InterPro" id="IPR049946">
    <property type="entry name" value="RIBOSOMAL_L20_CS"/>
</dbReference>
<dbReference type="HAMAP" id="MF_00382">
    <property type="entry name" value="Ribosomal_bL20"/>
    <property type="match status" value="1"/>
</dbReference>
<evidence type="ECO:0000256" key="4">
    <source>
        <dbReference type="ARBA" id="ARBA00022980"/>
    </source>
</evidence>
<keyword evidence="8" id="KW-0934">Plastid</keyword>
<dbReference type="PANTHER" id="PTHR10986">
    <property type="entry name" value="39S RIBOSOMAL PROTEIN L20"/>
    <property type="match status" value="1"/>
</dbReference>
<evidence type="ECO:0000256" key="5">
    <source>
        <dbReference type="ARBA" id="ARBA00023274"/>
    </source>
</evidence>
<geneLocation type="plastid" evidence="8"/>
<gene>
    <name evidence="8" type="primary">rpl20</name>
</gene>
<proteinExistence type="inferred from homology"/>
<dbReference type="CDD" id="cd07026">
    <property type="entry name" value="Ribosomal_L20"/>
    <property type="match status" value="1"/>
</dbReference>
<organism evidence="8">
    <name type="scientific">Chlorella sp. ATCC 30562</name>
    <dbReference type="NCBI Taxonomy" id="2025116"/>
    <lineage>
        <taxon>Eukaryota</taxon>
        <taxon>Viridiplantae</taxon>
        <taxon>Chlorophyta</taxon>
        <taxon>core chlorophytes</taxon>
        <taxon>Trebouxiophyceae</taxon>
        <taxon>Chlorellales</taxon>
        <taxon>Chlorellaceae</taxon>
        <taxon>Chlorella clade</taxon>
        <taxon>Chlorella</taxon>
    </lineage>
</organism>
<comment type="function">
    <text evidence="7">Binds directly to 23S ribosomal RNA and is necessary for the in vitro assembly process of the 50S ribosomal subunit. It is not involved in the protein synthesizing functions of that subunit.</text>
</comment>
<evidence type="ECO:0000256" key="1">
    <source>
        <dbReference type="ARBA" id="ARBA00007698"/>
    </source>
</evidence>
<dbReference type="Gene3D" id="6.10.160.10">
    <property type="match status" value="1"/>
</dbReference>
<dbReference type="NCBIfam" id="TIGR01032">
    <property type="entry name" value="rplT_bact"/>
    <property type="match status" value="1"/>
</dbReference>
<accession>A0A2I4S6X6</accession>
<dbReference type="GO" id="GO:0019843">
    <property type="term" value="F:rRNA binding"/>
    <property type="evidence" value="ECO:0007669"/>
    <property type="project" value="UniProtKB-KW"/>
</dbReference>
<dbReference type="GO" id="GO:0005840">
    <property type="term" value="C:ribosome"/>
    <property type="evidence" value="ECO:0007669"/>
    <property type="project" value="UniProtKB-KW"/>
</dbReference>
<evidence type="ECO:0000256" key="6">
    <source>
        <dbReference type="RuleBase" id="RU000561"/>
    </source>
</evidence>
<keyword evidence="3 7" id="KW-0694">RNA-binding</keyword>
<dbReference type="GO" id="GO:1990904">
    <property type="term" value="C:ribonucleoprotein complex"/>
    <property type="evidence" value="ECO:0007669"/>
    <property type="project" value="UniProtKB-KW"/>
</dbReference>
<evidence type="ECO:0000313" key="8">
    <source>
        <dbReference type="EMBL" id="AST08799.1"/>
    </source>
</evidence>
<sequence length="123" mass="14449">MTRVKRGNVARKRRKQVLNLANGFRGSSSRLFRTAQQQTMKALSYSYRDRQQKKREFCGLWITRLNAAARSHGLNYTEFRHNLKKAGIQLNRKVLSQVALRDQQAFEQLISAFSFQKIKNLKF</sequence>
<protein>
    <recommendedName>
        <fullName evidence="7">50S ribosomal protein L20</fullName>
    </recommendedName>
</protein>
<name>A0A2I4S6X6_9CHLO</name>
<dbReference type="PROSITE" id="PS00937">
    <property type="entry name" value="RIBOSOMAL_L20"/>
    <property type="match status" value="1"/>
</dbReference>